<feature type="region of interest" description="Disordered" evidence="2">
    <location>
        <begin position="306"/>
        <end position="329"/>
    </location>
</feature>
<feature type="domain" description="KfrA N-terminal DNA-binding" evidence="3">
    <location>
        <begin position="5"/>
        <end position="115"/>
    </location>
</feature>
<dbReference type="RefSeq" id="WP_177209534.1">
    <property type="nucleotide sequence ID" value="NZ_FOMW01000021.1"/>
</dbReference>
<dbReference type="EMBL" id="FOMW01000021">
    <property type="protein sequence ID" value="SFF14437.1"/>
    <property type="molecule type" value="Genomic_DNA"/>
</dbReference>
<evidence type="ECO:0000313" key="4">
    <source>
        <dbReference type="EMBL" id="SFF14437.1"/>
    </source>
</evidence>
<evidence type="ECO:0000256" key="1">
    <source>
        <dbReference type="SAM" id="Coils"/>
    </source>
</evidence>
<protein>
    <submittedName>
        <fullName evidence="4">Replication region DNA-binding N-term</fullName>
    </submittedName>
</protein>
<gene>
    <name evidence="4" type="ORF">SAMN04488523_12110</name>
</gene>
<dbReference type="AlphaFoldDB" id="A0A1I2GBY8"/>
<dbReference type="Pfam" id="PF11740">
    <property type="entry name" value="KfrA_N"/>
    <property type="match status" value="1"/>
</dbReference>
<dbReference type="GO" id="GO:0003677">
    <property type="term" value="F:DNA binding"/>
    <property type="evidence" value="ECO:0007669"/>
    <property type="project" value="UniProtKB-KW"/>
</dbReference>
<keyword evidence="4" id="KW-0238">DNA-binding</keyword>
<feature type="compositionally biased region" description="Polar residues" evidence="2">
    <location>
        <begin position="320"/>
        <end position="329"/>
    </location>
</feature>
<proteinExistence type="predicted"/>
<feature type="compositionally biased region" description="Basic and acidic residues" evidence="2">
    <location>
        <begin position="277"/>
        <end position="290"/>
    </location>
</feature>
<feature type="coiled-coil region" evidence="1">
    <location>
        <begin position="94"/>
        <end position="153"/>
    </location>
</feature>
<evidence type="ECO:0000256" key="2">
    <source>
        <dbReference type="SAM" id="MobiDB-lite"/>
    </source>
</evidence>
<sequence length="329" mass="35012">MGQATEKNVRAAIKHLEDEGKKVTVRAIYKLVGGNYNAIAELYRAVTEEITVAEQAPADILLLFTDLADDLYNKVRSKAEAAFSGERAGMKNQIDGLTSERDDAGEAVSELEAELAELKSTQAEDAAASTAEITRLRAERDQAVGKADALTQQVEALYKDHAKRLDETEAAHAAALTALKNDQLQTLADGEAKHAAALTDAKEGYSTALANNKASYTDALAAVEAKVTALQADLKARDAALAAVNNELTSTKSALTDVTRDRDAHAKSATAAQAALAEEKSTARDARQDVEKLSVQVESLRKAVEKLTPAKSAEIDSDEASNVTSMMKP</sequence>
<name>A0A1I2GBY8_9RHOB</name>
<evidence type="ECO:0000313" key="5">
    <source>
        <dbReference type="Proteomes" id="UP000198977"/>
    </source>
</evidence>
<dbReference type="STRING" id="74348.SAMN04488523_12110"/>
<accession>A0A1I2GBY8</accession>
<organism evidence="4 5">
    <name type="scientific">Sulfitobacter brevis</name>
    <dbReference type="NCBI Taxonomy" id="74348"/>
    <lineage>
        <taxon>Bacteria</taxon>
        <taxon>Pseudomonadati</taxon>
        <taxon>Pseudomonadota</taxon>
        <taxon>Alphaproteobacteria</taxon>
        <taxon>Rhodobacterales</taxon>
        <taxon>Roseobacteraceae</taxon>
        <taxon>Sulfitobacter</taxon>
    </lineage>
</organism>
<dbReference type="InterPro" id="IPR021104">
    <property type="entry name" value="KfrA_DNA-bd_N"/>
</dbReference>
<keyword evidence="5" id="KW-1185">Reference proteome</keyword>
<keyword evidence="1" id="KW-0175">Coiled coil</keyword>
<dbReference type="Proteomes" id="UP000198977">
    <property type="component" value="Unassembled WGS sequence"/>
</dbReference>
<evidence type="ECO:0000259" key="3">
    <source>
        <dbReference type="Pfam" id="PF11740"/>
    </source>
</evidence>
<reference evidence="5" key="1">
    <citation type="submission" date="2016-10" db="EMBL/GenBank/DDBJ databases">
        <authorList>
            <person name="Varghese N."/>
            <person name="Submissions S."/>
        </authorList>
    </citation>
    <scope>NUCLEOTIDE SEQUENCE [LARGE SCALE GENOMIC DNA]</scope>
    <source>
        <strain evidence="5">DSM 11443</strain>
    </source>
</reference>
<feature type="region of interest" description="Disordered" evidence="2">
    <location>
        <begin position="269"/>
        <end position="290"/>
    </location>
</feature>